<dbReference type="EMBL" id="JBHTKB010000001">
    <property type="protein sequence ID" value="MFD0913309.1"/>
    <property type="molecule type" value="Genomic_DNA"/>
</dbReference>
<reference evidence="3" key="1">
    <citation type="journal article" date="2019" name="Int. J. Syst. Evol. Microbiol.">
        <title>The Global Catalogue of Microorganisms (GCM) 10K type strain sequencing project: providing services to taxonomists for standard genome sequencing and annotation.</title>
        <authorList>
            <consortium name="The Broad Institute Genomics Platform"/>
            <consortium name="The Broad Institute Genome Sequencing Center for Infectious Disease"/>
            <person name="Wu L."/>
            <person name="Ma J."/>
        </authorList>
    </citation>
    <scope>NUCLEOTIDE SEQUENCE [LARGE SCALE GENOMIC DNA]</scope>
    <source>
        <strain evidence="3">CCUG 58412</strain>
    </source>
</reference>
<comment type="caution">
    <text evidence="2">The sequence shown here is derived from an EMBL/GenBank/DDBJ whole genome shotgun (WGS) entry which is preliminary data.</text>
</comment>
<accession>A0ABW3F5Z6</accession>
<gene>
    <name evidence="2" type="ORF">ACFQ1Z_07100</name>
</gene>
<dbReference type="Proteomes" id="UP001597128">
    <property type="component" value="Unassembled WGS sequence"/>
</dbReference>
<evidence type="ECO:0000313" key="3">
    <source>
        <dbReference type="Proteomes" id="UP001597128"/>
    </source>
</evidence>
<protein>
    <submittedName>
        <fullName evidence="2">Uncharacterized protein</fullName>
    </submittedName>
</protein>
<evidence type="ECO:0000313" key="2">
    <source>
        <dbReference type="EMBL" id="MFD0913309.1"/>
    </source>
</evidence>
<proteinExistence type="predicted"/>
<evidence type="ECO:0000256" key="1">
    <source>
        <dbReference type="SAM" id="MobiDB-lite"/>
    </source>
</evidence>
<sequence length="217" mass="23697">MITGLAMRLLTYLVLVALLPGCGEVSYKRGGSQQDIDRAHQACRGSGDQLAACLAEQGWQKPKVDAMDPLFATIETRDNRAEVISKPSPFIEITPEKKQKPATPAVVKPPQADATLPAQPKQVAAPAAQATTTGTTTEDKTDKPATHSTVNDGPDVAYAINSWWKMGAFPDKLKQDQVSCEKKLGPDYLPDYKTQTFKRAFVVCMHDLGWMAIRNIK</sequence>
<feature type="region of interest" description="Disordered" evidence="1">
    <location>
        <begin position="96"/>
        <end position="152"/>
    </location>
</feature>
<name>A0ABW3F5Z6_9PROT</name>
<organism evidence="2 3">
    <name type="scientific">Methylophilus luteus</name>
    <dbReference type="NCBI Taxonomy" id="640108"/>
    <lineage>
        <taxon>Bacteria</taxon>
        <taxon>Pseudomonadati</taxon>
        <taxon>Pseudomonadota</taxon>
        <taxon>Betaproteobacteria</taxon>
        <taxon>Nitrosomonadales</taxon>
        <taxon>Methylophilaceae</taxon>
        <taxon>Methylophilus</taxon>
    </lineage>
</organism>
<keyword evidence="3" id="KW-1185">Reference proteome</keyword>
<dbReference type="RefSeq" id="WP_379056625.1">
    <property type="nucleotide sequence ID" value="NZ_JBHTKB010000001.1"/>
</dbReference>
<feature type="compositionally biased region" description="Low complexity" evidence="1">
    <location>
        <begin position="117"/>
        <end position="136"/>
    </location>
</feature>